<dbReference type="OrthoDB" id="1921976at2759"/>
<dbReference type="KEGG" id="dzi:111305015"/>
<accession>A0A6P5ZYT4</accession>
<dbReference type="PANTHER" id="PTHR33052">
    <property type="entry name" value="DUF4228 DOMAIN PROTEIN-RELATED"/>
    <property type="match status" value="1"/>
</dbReference>
<dbReference type="InterPro" id="IPR025322">
    <property type="entry name" value="PADRE_dom"/>
</dbReference>
<sequence length="197" mass="22566">MGNYISTVTSPPSDAAGKVILWDGSVQEFSWPLTAAELMLEHPQQVVVEFRAAINEKRPIPLPADQKLDMKKVYVMLPMKRGKPTKLSSEEARRVLLSANSVLRSKSLLSSSKFLPLFARICPANYIEEIGHKFPLQKKENVCERPEEVRCLMEFLPESVEGRPEYLNRQYSGKGWKPSLDTIKEKKVERKIPHWLF</sequence>
<gene>
    <name evidence="2" type="primary">LOC111305015</name>
</gene>
<dbReference type="AlphaFoldDB" id="A0A6P5ZYT4"/>
<name>A0A6P5ZYT4_DURZI</name>
<evidence type="ECO:0000313" key="1">
    <source>
        <dbReference type="Proteomes" id="UP000515121"/>
    </source>
</evidence>
<dbReference type="GeneID" id="111305015"/>
<proteinExistence type="predicted"/>
<protein>
    <submittedName>
        <fullName evidence="2">Uncharacterized protein LOC111305015</fullName>
    </submittedName>
</protein>
<dbReference type="RefSeq" id="XP_022757904.1">
    <property type="nucleotide sequence ID" value="XM_022902169.1"/>
</dbReference>
<dbReference type="Proteomes" id="UP000515121">
    <property type="component" value="Unplaced"/>
</dbReference>
<keyword evidence="1" id="KW-1185">Reference proteome</keyword>
<dbReference type="Pfam" id="PF14009">
    <property type="entry name" value="PADRE"/>
    <property type="match status" value="1"/>
</dbReference>
<reference evidence="2" key="1">
    <citation type="submission" date="2025-08" db="UniProtKB">
        <authorList>
            <consortium name="RefSeq"/>
        </authorList>
    </citation>
    <scope>IDENTIFICATION</scope>
    <source>
        <tissue evidence="2">Fruit stalk</tissue>
    </source>
</reference>
<evidence type="ECO:0000313" key="2">
    <source>
        <dbReference type="RefSeq" id="XP_022757904.1"/>
    </source>
</evidence>
<organism evidence="1 2">
    <name type="scientific">Durio zibethinus</name>
    <name type="common">Durian</name>
    <dbReference type="NCBI Taxonomy" id="66656"/>
    <lineage>
        <taxon>Eukaryota</taxon>
        <taxon>Viridiplantae</taxon>
        <taxon>Streptophyta</taxon>
        <taxon>Embryophyta</taxon>
        <taxon>Tracheophyta</taxon>
        <taxon>Spermatophyta</taxon>
        <taxon>Magnoliopsida</taxon>
        <taxon>eudicotyledons</taxon>
        <taxon>Gunneridae</taxon>
        <taxon>Pentapetalae</taxon>
        <taxon>rosids</taxon>
        <taxon>malvids</taxon>
        <taxon>Malvales</taxon>
        <taxon>Malvaceae</taxon>
        <taxon>Helicteroideae</taxon>
        <taxon>Durio</taxon>
    </lineage>
</organism>